<dbReference type="RefSeq" id="WP_206045425.1">
    <property type="nucleotide sequence ID" value="NZ_CP019343.1"/>
</dbReference>
<evidence type="ECO:0000313" key="1">
    <source>
        <dbReference type="EMBL" id="ARN74056.1"/>
    </source>
</evidence>
<protein>
    <recommendedName>
        <fullName evidence="3">TIGR03790 family protein</fullName>
    </recommendedName>
</protein>
<dbReference type="AlphaFoldDB" id="A0A1X9N8Q9"/>
<dbReference type="NCBIfam" id="TIGR03790">
    <property type="entry name" value="TIGR03790 family protein"/>
    <property type="match status" value="1"/>
</dbReference>
<name>A0A1X9N8Q9_9GAMM</name>
<dbReference type="STRING" id="716816.BST96_07945"/>
<accession>A0A1X9N8Q9</accession>
<dbReference type="KEGG" id="osg:BST96_07945"/>
<dbReference type="Proteomes" id="UP000193450">
    <property type="component" value="Chromosome"/>
</dbReference>
<evidence type="ECO:0000313" key="2">
    <source>
        <dbReference type="Proteomes" id="UP000193450"/>
    </source>
</evidence>
<proteinExistence type="predicted"/>
<organism evidence="1 2">
    <name type="scientific">Oceanicoccus sagamiensis</name>
    <dbReference type="NCBI Taxonomy" id="716816"/>
    <lineage>
        <taxon>Bacteria</taxon>
        <taxon>Pseudomonadati</taxon>
        <taxon>Pseudomonadota</taxon>
        <taxon>Gammaproteobacteria</taxon>
        <taxon>Cellvibrionales</taxon>
        <taxon>Spongiibacteraceae</taxon>
        <taxon>Oceanicoccus</taxon>
    </lineage>
</organism>
<evidence type="ECO:0008006" key="3">
    <source>
        <dbReference type="Google" id="ProtNLM"/>
    </source>
</evidence>
<dbReference type="EMBL" id="CP019343">
    <property type="protein sequence ID" value="ARN74056.1"/>
    <property type="molecule type" value="Genomic_DNA"/>
</dbReference>
<reference evidence="1 2" key="1">
    <citation type="submission" date="2016-11" db="EMBL/GenBank/DDBJ databases">
        <title>Trade-off between light-utilization and light-protection in marine flavobacteria.</title>
        <authorList>
            <person name="Kumagai Y."/>
        </authorList>
    </citation>
    <scope>NUCLEOTIDE SEQUENCE [LARGE SCALE GENOMIC DNA]</scope>
    <source>
        <strain evidence="1 2">NBRC 107125</strain>
    </source>
</reference>
<gene>
    <name evidence="1" type="ORF">BST96_07945</name>
</gene>
<dbReference type="InterPro" id="IPR022265">
    <property type="entry name" value="CHP03790"/>
</dbReference>
<keyword evidence="2" id="KW-1185">Reference proteome</keyword>
<sequence>MAVIVNQQDPLSVQIARYYQQQRNIPAENIITVSFKTDKSVMHPGEFAVLQKVVESKVPRHIQAYLLTWADPYRVGCMSISSAFALGFNPKYCAKGCMPTASNRYARSKSLKPYDDLDIRPTMLLAATSFTEAKALIDRGVAADGQGVLAGSSASAYLVETSDKRRSVRKSFFPSVELLLADHITIHSVKTDAIKNKTDVMFYFTGKKFVEDIASNQFLPGAMADHLTSSGGQLTNSAQMSALRWLEGGATGSYGTVVEPCNLLSKFPNPLIAISNYLQGSSLIEAYWKSVIMPGQGVFIGEPLAKPYAGYQLKATVTGYQLHSPVLQEGFYKLYSSGQKEGPFTLMTSGIEITPYQKFIALPLPTAAFYKVERLQSYAKPLF</sequence>